<keyword evidence="2" id="KW-1185">Reference proteome</keyword>
<protein>
    <submittedName>
        <fullName evidence="1">Uncharacterized protein</fullName>
    </submittedName>
</protein>
<dbReference type="AlphaFoldDB" id="M5XJJ5"/>
<evidence type="ECO:0000313" key="2">
    <source>
        <dbReference type="Proteomes" id="UP000006882"/>
    </source>
</evidence>
<organism evidence="1 2">
    <name type="scientific">Prunus persica</name>
    <name type="common">Peach</name>
    <name type="synonym">Amygdalus persica</name>
    <dbReference type="NCBI Taxonomy" id="3760"/>
    <lineage>
        <taxon>Eukaryota</taxon>
        <taxon>Viridiplantae</taxon>
        <taxon>Streptophyta</taxon>
        <taxon>Embryophyta</taxon>
        <taxon>Tracheophyta</taxon>
        <taxon>Spermatophyta</taxon>
        <taxon>Magnoliopsida</taxon>
        <taxon>eudicotyledons</taxon>
        <taxon>Gunneridae</taxon>
        <taxon>Pentapetalae</taxon>
        <taxon>rosids</taxon>
        <taxon>fabids</taxon>
        <taxon>Rosales</taxon>
        <taxon>Rosaceae</taxon>
        <taxon>Amygdaloideae</taxon>
        <taxon>Amygdaleae</taxon>
        <taxon>Prunus</taxon>
    </lineage>
</organism>
<accession>M5XJJ5</accession>
<proteinExistence type="predicted"/>
<name>M5XJJ5_PRUPE</name>
<dbReference type="Proteomes" id="UP000006882">
    <property type="component" value="Chromosome G2"/>
</dbReference>
<gene>
    <name evidence="1" type="ORF">PRUPE_2G299700</name>
</gene>
<sequence>MVNKNKIQVEQSNIRPFLKKILPSRNQNGKGSFHKQCQTPGRTRIFGLNYHSKKEKEKENWEELLSARELTHRFDENACRGKGDEDFPLKLCILQSK</sequence>
<reference evidence="1 2" key="1">
    <citation type="journal article" date="2013" name="Nat. Genet.">
        <title>The high-quality draft genome of peach (Prunus persica) identifies unique patterns of genetic diversity, domestication and genome evolution.</title>
        <authorList>
            <consortium name="International Peach Genome Initiative"/>
            <person name="Verde I."/>
            <person name="Abbott A.G."/>
            <person name="Scalabrin S."/>
            <person name="Jung S."/>
            <person name="Shu S."/>
            <person name="Marroni F."/>
            <person name="Zhebentyayeva T."/>
            <person name="Dettori M.T."/>
            <person name="Grimwood J."/>
            <person name="Cattonaro F."/>
            <person name="Zuccolo A."/>
            <person name="Rossini L."/>
            <person name="Jenkins J."/>
            <person name="Vendramin E."/>
            <person name="Meisel L.A."/>
            <person name="Decroocq V."/>
            <person name="Sosinski B."/>
            <person name="Prochnik S."/>
            <person name="Mitros T."/>
            <person name="Policriti A."/>
            <person name="Cipriani G."/>
            <person name="Dondini L."/>
            <person name="Ficklin S."/>
            <person name="Goodstein D.M."/>
            <person name="Xuan P."/>
            <person name="Del Fabbro C."/>
            <person name="Aramini V."/>
            <person name="Copetti D."/>
            <person name="Gonzalez S."/>
            <person name="Horner D.S."/>
            <person name="Falchi R."/>
            <person name="Lucas S."/>
            <person name="Mica E."/>
            <person name="Maldonado J."/>
            <person name="Lazzari B."/>
            <person name="Bielenberg D."/>
            <person name="Pirona R."/>
            <person name="Miculan M."/>
            <person name="Barakat A."/>
            <person name="Testolin R."/>
            <person name="Stella A."/>
            <person name="Tartarini S."/>
            <person name="Tonutti P."/>
            <person name="Arus P."/>
            <person name="Orellana A."/>
            <person name="Wells C."/>
            <person name="Main D."/>
            <person name="Vizzotto G."/>
            <person name="Silva H."/>
            <person name="Salamini F."/>
            <person name="Schmutz J."/>
            <person name="Morgante M."/>
            <person name="Rokhsar D.S."/>
        </authorList>
    </citation>
    <scope>NUCLEOTIDE SEQUENCE [LARGE SCALE GENOMIC DNA]</scope>
    <source>
        <strain evidence="2">cv. Nemared</strain>
    </source>
</reference>
<dbReference type="HOGENOM" id="CLU_2350649_0_0_1"/>
<dbReference type="EMBL" id="CM007652">
    <property type="protein sequence ID" value="ONI25389.1"/>
    <property type="molecule type" value="Genomic_DNA"/>
</dbReference>
<dbReference type="Gramene" id="ONI25389">
    <property type="protein sequence ID" value="ONI25389"/>
    <property type="gene ID" value="PRUPE_2G299700"/>
</dbReference>
<evidence type="ECO:0000313" key="1">
    <source>
        <dbReference type="EMBL" id="ONI25389.1"/>
    </source>
</evidence>